<evidence type="ECO:0000256" key="1">
    <source>
        <dbReference type="ARBA" id="ARBA00022722"/>
    </source>
</evidence>
<dbReference type="Gene3D" id="3.30.420.10">
    <property type="entry name" value="Ribonuclease H-like superfamily/Ribonuclease H"/>
    <property type="match status" value="1"/>
</dbReference>
<accession>A0A1H3RJJ6</accession>
<dbReference type="GO" id="GO:0003887">
    <property type="term" value="F:DNA-directed DNA polymerase activity"/>
    <property type="evidence" value="ECO:0007669"/>
    <property type="project" value="InterPro"/>
</dbReference>
<feature type="domain" description="Exonuclease" evidence="4">
    <location>
        <begin position="27"/>
        <end position="199"/>
    </location>
</feature>
<name>A0A1H3RJJ6_9BACI</name>
<dbReference type="InterPro" id="IPR006054">
    <property type="entry name" value="DnaQ"/>
</dbReference>
<dbReference type="AlphaFoldDB" id="A0A1H3RJJ6"/>
<evidence type="ECO:0000313" key="6">
    <source>
        <dbReference type="Proteomes" id="UP000198935"/>
    </source>
</evidence>
<evidence type="ECO:0000259" key="4">
    <source>
        <dbReference type="SMART" id="SM00479"/>
    </source>
</evidence>
<dbReference type="GO" id="GO:0008408">
    <property type="term" value="F:3'-5' exonuclease activity"/>
    <property type="evidence" value="ECO:0007669"/>
    <property type="project" value="TreeGrafter"/>
</dbReference>
<keyword evidence="2" id="KW-0378">Hydrolase</keyword>
<dbReference type="PANTHER" id="PTHR30231:SF41">
    <property type="entry name" value="DNA POLYMERASE III SUBUNIT EPSILON"/>
    <property type="match status" value="1"/>
</dbReference>
<dbReference type="GO" id="GO:0005829">
    <property type="term" value="C:cytosol"/>
    <property type="evidence" value="ECO:0007669"/>
    <property type="project" value="TreeGrafter"/>
</dbReference>
<reference evidence="6" key="1">
    <citation type="submission" date="2016-10" db="EMBL/GenBank/DDBJ databases">
        <authorList>
            <person name="Varghese N."/>
            <person name="Submissions S."/>
        </authorList>
    </citation>
    <scope>NUCLEOTIDE SEQUENCE [LARGE SCALE GENOMIC DNA]</scope>
    <source>
        <strain evidence="6">SP</strain>
    </source>
</reference>
<sequence length="221" mass="25129">MWFLRNTIACPLAYEKIPLSTPVENLKFIVLDTETTGFHLASEDRLIEIGAVAVDGLQVDEEDRFHTYVNPKRQISREIVELTAITEECVKSAPDAVEAISRLFAFVEERESVCFVGHYISFDALVLKSELKRGNLGLKNLFTIDTLDLIGFLAPSYDMRDLACYARAFGTRMYQRHQAVSDALTTAYLFVELLLQLKDRGCLTWGELIQATESQARYLQY</sequence>
<dbReference type="STRING" id="1503961.SAMN05421736_108133"/>
<organism evidence="5 6">
    <name type="scientific">Evansella caseinilytica</name>
    <dbReference type="NCBI Taxonomy" id="1503961"/>
    <lineage>
        <taxon>Bacteria</taxon>
        <taxon>Bacillati</taxon>
        <taxon>Bacillota</taxon>
        <taxon>Bacilli</taxon>
        <taxon>Bacillales</taxon>
        <taxon>Bacillaceae</taxon>
        <taxon>Evansella</taxon>
    </lineage>
</organism>
<evidence type="ECO:0000313" key="5">
    <source>
        <dbReference type="EMBL" id="SDZ25800.1"/>
    </source>
</evidence>
<dbReference type="SUPFAM" id="SSF53098">
    <property type="entry name" value="Ribonuclease H-like"/>
    <property type="match status" value="1"/>
</dbReference>
<dbReference type="InterPro" id="IPR012337">
    <property type="entry name" value="RNaseH-like_sf"/>
</dbReference>
<keyword evidence="6" id="KW-1185">Reference proteome</keyword>
<dbReference type="InterPro" id="IPR013520">
    <property type="entry name" value="Ribonucl_H"/>
</dbReference>
<dbReference type="FunFam" id="3.30.420.10:FF:000045">
    <property type="entry name" value="3'-5' exonuclease DinG"/>
    <property type="match status" value="1"/>
</dbReference>
<proteinExistence type="predicted"/>
<dbReference type="GO" id="GO:0003677">
    <property type="term" value="F:DNA binding"/>
    <property type="evidence" value="ECO:0007669"/>
    <property type="project" value="InterPro"/>
</dbReference>
<dbReference type="OrthoDB" id="9776650at2"/>
<dbReference type="PANTHER" id="PTHR30231">
    <property type="entry name" value="DNA POLYMERASE III SUBUNIT EPSILON"/>
    <property type="match status" value="1"/>
</dbReference>
<evidence type="ECO:0000256" key="2">
    <source>
        <dbReference type="ARBA" id="ARBA00022801"/>
    </source>
</evidence>
<keyword evidence="1" id="KW-0540">Nuclease</keyword>
<dbReference type="SMART" id="SM00479">
    <property type="entry name" value="EXOIII"/>
    <property type="match status" value="1"/>
</dbReference>
<evidence type="ECO:0000256" key="3">
    <source>
        <dbReference type="ARBA" id="ARBA00022839"/>
    </source>
</evidence>
<dbReference type="InterPro" id="IPR036397">
    <property type="entry name" value="RNaseH_sf"/>
</dbReference>
<dbReference type="GO" id="GO:0045004">
    <property type="term" value="P:DNA replication proofreading"/>
    <property type="evidence" value="ECO:0007669"/>
    <property type="project" value="TreeGrafter"/>
</dbReference>
<protein>
    <submittedName>
        <fullName evidence="5">DNA polymerase-3 subunit epsilon</fullName>
    </submittedName>
</protein>
<gene>
    <name evidence="5" type="ORF">SAMN05421736_108133</name>
</gene>
<dbReference type="Pfam" id="PF00929">
    <property type="entry name" value="RNase_T"/>
    <property type="match status" value="1"/>
</dbReference>
<dbReference type="Proteomes" id="UP000198935">
    <property type="component" value="Unassembled WGS sequence"/>
</dbReference>
<keyword evidence="3" id="KW-0269">Exonuclease</keyword>
<dbReference type="CDD" id="cd06127">
    <property type="entry name" value="DEDDh"/>
    <property type="match status" value="1"/>
</dbReference>
<dbReference type="EMBL" id="FNPI01000008">
    <property type="protein sequence ID" value="SDZ25800.1"/>
    <property type="molecule type" value="Genomic_DNA"/>
</dbReference>
<dbReference type="NCBIfam" id="TIGR00573">
    <property type="entry name" value="dnaq"/>
    <property type="match status" value="1"/>
</dbReference>